<dbReference type="InterPro" id="IPR025366">
    <property type="entry name" value="DUF4270"/>
</dbReference>
<protein>
    <recommendedName>
        <fullName evidence="4">DUF4270 domain-containing protein</fullName>
    </recommendedName>
</protein>
<dbReference type="Pfam" id="PF14092">
    <property type="entry name" value="DUF4270"/>
    <property type="match status" value="1"/>
</dbReference>
<dbReference type="STRING" id="28131.BWX40_10650"/>
<evidence type="ECO:0000313" key="2">
    <source>
        <dbReference type="EMBL" id="BAU18709.1"/>
    </source>
</evidence>
<evidence type="ECO:0000313" key="3">
    <source>
        <dbReference type="Proteomes" id="UP000217431"/>
    </source>
</evidence>
<gene>
    <name evidence="2" type="ORF">PIOMA14_II_0204</name>
</gene>
<dbReference type="EMBL" id="AP014598">
    <property type="protein sequence ID" value="BAU18709.1"/>
    <property type="molecule type" value="Genomic_DNA"/>
</dbReference>
<dbReference type="PROSITE" id="PS51257">
    <property type="entry name" value="PROKAR_LIPOPROTEIN"/>
    <property type="match status" value="1"/>
</dbReference>
<name>A0A0T7ANU7_PREIN</name>
<organism evidence="2 3">
    <name type="scientific">Prevotella intermedia</name>
    <dbReference type="NCBI Taxonomy" id="28131"/>
    <lineage>
        <taxon>Bacteria</taxon>
        <taxon>Pseudomonadati</taxon>
        <taxon>Bacteroidota</taxon>
        <taxon>Bacteroidia</taxon>
        <taxon>Bacteroidales</taxon>
        <taxon>Prevotellaceae</taxon>
        <taxon>Prevotella</taxon>
    </lineage>
</organism>
<feature type="chain" id="PRO_5006677929" description="DUF4270 domain-containing protein" evidence="1">
    <location>
        <begin position="22"/>
        <end position="485"/>
    </location>
</feature>
<keyword evidence="1" id="KW-0732">Signal</keyword>
<dbReference type="Proteomes" id="UP000217431">
    <property type="component" value="Chromosome II"/>
</dbReference>
<feature type="signal peptide" evidence="1">
    <location>
        <begin position="1"/>
        <end position="21"/>
    </location>
</feature>
<evidence type="ECO:0008006" key="4">
    <source>
        <dbReference type="Google" id="ProtNLM"/>
    </source>
</evidence>
<proteinExistence type="predicted"/>
<sequence>MKAKLLAFGFALMALALTSCDDTTGGIGGSLTDEADKLKVQADTFNVGAHSILANRILSRSAKGYLGQIKDLETQSEITANLMSQLYVLPNFEMPKKDIVQSKDASGNIVADSCELRLYYFTHFGDSLAPIKITTYELDHPVKEGKKYLTDFDPEAEGYLRTAANNGLEIASTYTLTEFTVPDSIKKEKNYVPSIKVRLNKPYTDKAGKVYNNYGTYMMNKYYENPNDFRNIYKFLNNICPGFYFKVTNGLGSMAAIEAVQLVVYYRYKDTKDKDKIKTGVTQFTSTEEVLQLTNFKSDQEQLKALINTPDVSYLKTPAGLFTEVELPINEIMKGHENDTLNTAKFELQRITNKKASKYNMDIPKNVLILPTDSAAIFFEKNKLNDNKTSFIATYNAQSNSYKFNNVAGIVNYFIRNRATAGSNPNWGKVLVIPVDLKTTKDENKNTVINKVSYYMGLTSTMLLGGDKSKGNIKMSVVYSKFHGR</sequence>
<dbReference type="RefSeq" id="WP_096408341.1">
    <property type="nucleotide sequence ID" value="NZ_AP014598.1"/>
</dbReference>
<reference evidence="2 3" key="1">
    <citation type="journal article" date="2016" name="DNA Res.">
        <title>The complete genome sequencing of Prevotella intermedia strain OMA14 and a subsequent fine-scale, intra-species genomic comparison reveal an unusual amplification of conjugative and mobile transposons and identify a novel Prevotella-lineage-specific repeat.</title>
        <authorList>
            <person name="Naito M."/>
            <person name="Ogura Y."/>
            <person name="Itoh T."/>
            <person name="Shoji M."/>
            <person name="Okamoto M."/>
            <person name="Hayashi T."/>
            <person name="Nakayama K."/>
        </authorList>
    </citation>
    <scope>NUCLEOTIDE SEQUENCE [LARGE SCALE GENOMIC DNA]</scope>
    <source>
        <strain evidence="2 3">OMA14</strain>
    </source>
</reference>
<dbReference type="AlphaFoldDB" id="A0A0T7ANU7"/>
<accession>A0A0T7ANU7</accession>
<evidence type="ECO:0000256" key="1">
    <source>
        <dbReference type="SAM" id="SignalP"/>
    </source>
</evidence>